<name>A0A096PF55_9HYPO</name>
<keyword evidence="1" id="KW-1133">Transmembrane helix</keyword>
<sequence length="98" mass="10439">MKTNWLSAALILGAAGSDGAGALASEVPGPLAGVKKQTSRDSLSLSLSFDMFDIYEFISDAEDIFILSALITFCLTVGFPFAPFLILVDYLLDLGIIF</sequence>
<dbReference type="EMBL" id="CBMG010001512">
    <property type="protein sequence ID" value="CEG03605.1"/>
    <property type="molecule type" value="Genomic_DNA"/>
</dbReference>
<comment type="caution">
    <text evidence="3">The sequence shown here is derived from an EMBL/GenBank/DDBJ whole genome shotgun (WGS) entry which is preliminary data.</text>
</comment>
<evidence type="ECO:0000256" key="1">
    <source>
        <dbReference type="SAM" id="Phobius"/>
    </source>
</evidence>
<accession>A0A096PF55</accession>
<keyword evidence="1" id="KW-0472">Membrane</keyword>
<gene>
    <name evidence="3" type="ORF">BN851_0077600</name>
</gene>
<evidence type="ECO:0000313" key="3">
    <source>
        <dbReference type="EMBL" id="CEG03605.1"/>
    </source>
</evidence>
<keyword evidence="1" id="KW-0812">Transmembrane</keyword>
<reference evidence="3" key="1">
    <citation type="submission" date="2013-05" db="EMBL/GenBank/DDBJ databases">
        <title>Draft genome sequences of six wheat associated Fusarium spp. isolates.</title>
        <authorList>
            <person name="Moolhuijzen P.M."/>
            <person name="Manners J.M."/>
            <person name="Wilcox S."/>
            <person name="Bellgard M.I."/>
            <person name="Gardiner D.M."/>
        </authorList>
    </citation>
    <scope>NUCLEOTIDE SEQUENCE</scope>
    <source>
        <strain evidence="3">CS5907</strain>
        <strain evidence="3">CS5907</strain>
    </source>
</reference>
<protein>
    <submittedName>
        <fullName evidence="3">WGS project CBMG000000000 data, contig CS5907-c001516</fullName>
    </submittedName>
</protein>
<keyword evidence="2" id="KW-0732">Signal</keyword>
<dbReference type="AlphaFoldDB" id="A0A096PF55"/>
<feature type="transmembrane region" description="Helical" evidence="1">
    <location>
        <begin position="64"/>
        <end position="92"/>
    </location>
</feature>
<evidence type="ECO:0000256" key="2">
    <source>
        <dbReference type="SAM" id="SignalP"/>
    </source>
</evidence>
<feature type="signal peptide" evidence="2">
    <location>
        <begin position="1"/>
        <end position="24"/>
    </location>
</feature>
<feature type="chain" id="PRO_5001923153" evidence="2">
    <location>
        <begin position="25"/>
        <end position="98"/>
    </location>
</feature>
<proteinExistence type="predicted"/>
<organism evidence="3">
    <name type="scientific">Fusarium acuminatum CS5907</name>
    <dbReference type="NCBI Taxonomy" id="1318461"/>
    <lineage>
        <taxon>Eukaryota</taxon>
        <taxon>Fungi</taxon>
        <taxon>Dikarya</taxon>
        <taxon>Ascomycota</taxon>
        <taxon>Pezizomycotina</taxon>
        <taxon>Sordariomycetes</taxon>
        <taxon>Hypocreomycetidae</taxon>
        <taxon>Hypocreales</taxon>
        <taxon>Nectriaceae</taxon>
        <taxon>Fusarium</taxon>
        <taxon>Fusarium tricinctum species complex</taxon>
    </lineage>
</organism>